<evidence type="ECO:0000313" key="1">
    <source>
        <dbReference type="EMBL" id="MFI0909247.1"/>
    </source>
</evidence>
<protein>
    <submittedName>
        <fullName evidence="1">XRE family transcriptional regulator</fullName>
    </submittedName>
</protein>
<organism evidence="1 2">
    <name type="scientific">Streptomyces abikoensis</name>
    <dbReference type="NCBI Taxonomy" id="97398"/>
    <lineage>
        <taxon>Bacteria</taxon>
        <taxon>Bacillati</taxon>
        <taxon>Actinomycetota</taxon>
        <taxon>Actinomycetes</taxon>
        <taxon>Kitasatosporales</taxon>
        <taxon>Streptomycetaceae</taxon>
        <taxon>Streptomyces</taxon>
    </lineage>
</organism>
<dbReference type="Proteomes" id="UP001611162">
    <property type="component" value="Unassembled WGS sequence"/>
</dbReference>
<proteinExistence type="predicted"/>
<gene>
    <name evidence="1" type="ORF">ACH4TF_02190</name>
</gene>
<reference evidence="1 2" key="1">
    <citation type="submission" date="2024-10" db="EMBL/GenBank/DDBJ databases">
        <title>The Natural Products Discovery Center: Release of the First 8490 Sequenced Strains for Exploring Actinobacteria Biosynthetic Diversity.</title>
        <authorList>
            <person name="Kalkreuter E."/>
            <person name="Kautsar S.A."/>
            <person name="Yang D."/>
            <person name="Bader C.D."/>
            <person name="Teijaro C.N."/>
            <person name="Fluegel L."/>
            <person name="Davis C.M."/>
            <person name="Simpson J.R."/>
            <person name="Lauterbach L."/>
            <person name="Steele A.D."/>
            <person name="Gui C."/>
            <person name="Meng S."/>
            <person name="Li G."/>
            <person name="Viehrig K."/>
            <person name="Ye F."/>
            <person name="Su P."/>
            <person name="Kiefer A.F."/>
            <person name="Nichols A."/>
            <person name="Cepeda A.J."/>
            <person name="Yan W."/>
            <person name="Fan B."/>
            <person name="Jiang Y."/>
            <person name="Adhikari A."/>
            <person name="Zheng C.-J."/>
            <person name="Schuster L."/>
            <person name="Cowan T.M."/>
            <person name="Smanski M.J."/>
            <person name="Chevrette M.G."/>
            <person name="De Carvalho L.P.S."/>
            <person name="Shen B."/>
        </authorList>
    </citation>
    <scope>NUCLEOTIDE SEQUENCE [LARGE SCALE GENOMIC DNA]</scope>
    <source>
        <strain evidence="1 2">NPDC020979</strain>
    </source>
</reference>
<sequence length="421" mass="45079">MSTERMRNELLVEWMSEQGLSAAGLAKALNAEIGAVTGRVGRLTEGTVRKWRSGEILWPRAVQRVALTRFSGRPAAGLGFVHPSARPEEDAVLRRSFVTVSAGAAAAAAVPLLAARPSVGSSDVLRLKDQVTRLTMLDDRRGGQQAIETASLAGAQQALELQQKPATERIRRRLYAVAADYVSLAAWCTIDTCAPGRAALHLERAMTLAGLAQDSTAQFRIWHFMSMLSTQRGELTQALAAAEASRATGAARRDHLLASLAHARTALAHGRLGDHQAARRSTGYAENALVKAQDLPRPGWVAFYTKGELDGLTGVTLTRAGHHQEAEARLHQCLAALRPDQHRNRALYSAYIALEQLAQGDADTAADTALKVAGMPAAATGRTAQLLATFTTALTTTASGSEAARTWADRTHTTIRKDTEC</sequence>
<dbReference type="EMBL" id="JBIRRB010000001">
    <property type="protein sequence ID" value="MFI0909247.1"/>
    <property type="molecule type" value="Genomic_DNA"/>
</dbReference>
<name>A0ABW7SZK4_9ACTN</name>
<keyword evidence="2" id="KW-1185">Reference proteome</keyword>
<comment type="caution">
    <text evidence="1">The sequence shown here is derived from an EMBL/GenBank/DDBJ whole genome shotgun (WGS) entry which is preliminary data.</text>
</comment>
<dbReference type="RefSeq" id="WP_397611889.1">
    <property type="nucleotide sequence ID" value="NZ_JBIRRB010000001.1"/>
</dbReference>
<evidence type="ECO:0000313" key="2">
    <source>
        <dbReference type="Proteomes" id="UP001611162"/>
    </source>
</evidence>
<accession>A0ABW7SZK4</accession>